<evidence type="ECO:0000313" key="2">
    <source>
        <dbReference type="Proteomes" id="UP000790347"/>
    </source>
</evidence>
<proteinExistence type="predicted"/>
<gene>
    <name evidence="1" type="ORF">DERF_003937</name>
</gene>
<accession>A0A922IHF5</accession>
<name>A0A922IHF5_DERFA</name>
<dbReference type="Proteomes" id="UP000790347">
    <property type="component" value="Unassembled WGS sequence"/>
</dbReference>
<dbReference type="AlphaFoldDB" id="A0A922IHF5"/>
<reference evidence="1" key="2">
    <citation type="journal article" date="2022" name="Res Sq">
        <title>Comparative Genomics Reveals Insights into the Divergent Evolution of Astigmatic Mites and Household Pest Adaptations.</title>
        <authorList>
            <person name="Xiong Q."/>
            <person name="Wan A.T.-Y."/>
            <person name="Liu X.-Y."/>
            <person name="Fung C.S.-H."/>
            <person name="Xiao X."/>
            <person name="Malainual N."/>
            <person name="Hou J."/>
            <person name="Wang L."/>
            <person name="Wang M."/>
            <person name="Yang K."/>
            <person name="Cui Y."/>
            <person name="Leung E."/>
            <person name="Nong W."/>
            <person name="Shin S.-K."/>
            <person name="Au S."/>
            <person name="Jeong K.Y."/>
            <person name="Chew F.T."/>
            <person name="Hui J."/>
            <person name="Leung T.F."/>
            <person name="Tungtrongchitr A."/>
            <person name="Zhong N."/>
            <person name="Liu Z."/>
            <person name="Tsui S."/>
        </authorList>
    </citation>
    <scope>NUCLEOTIDE SEQUENCE</scope>
    <source>
        <strain evidence="1">Derf</strain>
        <tissue evidence="1">Whole organism</tissue>
    </source>
</reference>
<organism evidence="1 2">
    <name type="scientific">Dermatophagoides farinae</name>
    <name type="common">American house dust mite</name>
    <dbReference type="NCBI Taxonomy" id="6954"/>
    <lineage>
        <taxon>Eukaryota</taxon>
        <taxon>Metazoa</taxon>
        <taxon>Ecdysozoa</taxon>
        <taxon>Arthropoda</taxon>
        <taxon>Chelicerata</taxon>
        <taxon>Arachnida</taxon>
        <taxon>Acari</taxon>
        <taxon>Acariformes</taxon>
        <taxon>Sarcoptiformes</taxon>
        <taxon>Astigmata</taxon>
        <taxon>Psoroptidia</taxon>
        <taxon>Analgoidea</taxon>
        <taxon>Pyroglyphidae</taxon>
        <taxon>Dermatophagoidinae</taxon>
        <taxon>Dermatophagoides</taxon>
    </lineage>
</organism>
<evidence type="ECO:0000313" key="1">
    <source>
        <dbReference type="EMBL" id="KAH9530103.1"/>
    </source>
</evidence>
<reference evidence="1" key="1">
    <citation type="submission" date="2013-05" db="EMBL/GenBank/DDBJ databases">
        <authorList>
            <person name="Yim A.K.Y."/>
            <person name="Chan T.F."/>
            <person name="Ji K.M."/>
            <person name="Liu X.Y."/>
            <person name="Zhou J.W."/>
            <person name="Li R.Q."/>
            <person name="Yang K.Y."/>
            <person name="Li J."/>
            <person name="Li M."/>
            <person name="Law P.T.W."/>
            <person name="Wu Y.L."/>
            <person name="Cai Z.L."/>
            <person name="Qin H."/>
            <person name="Bao Y."/>
            <person name="Leung R.K.K."/>
            <person name="Ng P.K.S."/>
            <person name="Zou J."/>
            <person name="Zhong X.J."/>
            <person name="Ran P.X."/>
            <person name="Zhong N.S."/>
            <person name="Liu Z.G."/>
            <person name="Tsui S.K.W."/>
        </authorList>
    </citation>
    <scope>NUCLEOTIDE SEQUENCE</scope>
    <source>
        <strain evidence="1">Derf</strain>
        <tissue evidence="1">Whole organism</tissue>
    </source>
</reference>
<keyword evidence="2" id="KW-1185">Reference proteome</keyword>
<sequence>MNECTDDSQMNSLEMKISKTKMNTAIRLMIKEKFKFNMTFIYDDCVWVPNIYMELVKIKNECE</sequence>
<protein>
    <submittedName>
        <fullName evidence="1">Uncharacterized protein</fullName>
    </submittedName>
</protein>
<dbReference type="EMBL" id="ASGP02000001">
    <property type="protein sequence ID" value="KAH9530103.1"/>
    <property type="molecule type" value="Genomic_DNA"/>
</dbReference>
<comment type="caution">
    <text evidence="1">The sequence shown here is derived from an EMBL/GenBank/DDBJ whole genome shotgun (WGS) entry which is preliminary data.</text>
</comment>